<evidence type="ECO:0000313" key="2">
    <source>
        <dbReference type="EMBL" id="GAA4286739.1"/>
    </source>
</evidence>
<proteinExistence type="predicted"/>
<organism evidence="2 3">
    <name type="scientific">Georgenia daeguensis</name>
    <dbReference type="NCBI Taxonomy" id="908355"/>
    <lineage>
        <taxon>Bacteria</taxon>
        <taxon>Bacillati</taxon>
        <taxon>Actinomycetota</taxon>
        <taxon>Actinomycetes</taxon>
        <taxon>Micrococcales</taxon>
        <taxon>Bogoriellaceae</taxon>
        <taxon>Georgenia</taxon>
    </lineage>
</organism>
<dbReference type="Gene3D" id="1.20.1260.10">
    <property type="match status" value="1"/>
</dbReference>
<name>A0ABP8ES19_9MICO</name>
<evidence type="ECO:0000313" key="3">
    <source>
        <dbReference type="Proteomes" id="UP001499841"/>
    </source>
</evidence>
<gene>
    <name evidence="2" type="ORF">GCM10022262_10980</name>
</gene>
<sequence length="328" mass="32561">MPSHAPAACPVPPLRRRSPRGRAAVAVTGALAALTLAGCGLRLETPPPVAPSPDPAEEVRQDAAAEAAVIAATVSDVTAEGATAELLARIGEEAGAHLDALGGVWVAWPDGAPEGAVTPEPAATSAVPDPDAADVLELLTTGAADAREGAVAAPTDDLAAVLAAVSLSRAHGAAEVAAATGATAPESAAAPLTREALLVRGVDGPTLRVLDQARFAYETVAARSAGAARESAVARAAHLQSLVDVALEEGAPDERLGVYDLPGADDEAGLSAEQAAVVDAESRLLEHWVFSLGLVAPDARGALVDAAADSARRLVDAGGTLPALPGLD</sequence>
<comment type="caution">
    <text evidence="2">The sequence shown here is derived from an EMBL/GenBank/DDBJ whole genome shotgun (WGS) entry which is preliminary data.</text>
</comment>
<dbReference type="Proteomes" id="UP001499841">
    <property type="component" value="Unassembled WGS sequence"/>
</dbReference>
<keyword evidence="3" id="KW-1185">Reference proteome</keyword>
<evidence type="ECO:0008006" key="4">
    <source>
        <dbReference type="Google" id="ProtNLM"/>
    </source>
</evidence>
<accession>A0ABP8ES19</accession>
<dbReference type="EMBL" id="BAABBA010000004">
    <property type="protein sequence ID" value="GAA4286739.1"/>
    <property type="molecule type" value="Genomic_DNA"/>
</dbReference>
<dbReference type="InterPro" id="IPR012347">
    <property type="entry name" value="Ferritin-like"/>
</dbReference>
<reference evidence="3" key="1">
    <citation type="journal article" date="2019" name="Int. J. Syst. Evol. Microbiol.">
        <title>The Global Catalogue of Microorganisms (GCM) 10K type strain sequencing project: providing services to taxonomists for standard genome sequencing and annotation.</title>
        <authorList>
            <consortium name="The Broad Institute Genomics Platform"/>
            <consortium name="The Broad Institute Genome Sequencing Center for Infectious Disease"/>
            <person name="Wu L."/>
            <person name="Ma J."/>
        </authorList>
    </citation>
    <scope>NUCLEOTIDE SEQUENCE [LARGE SCALE GENOMIC DNA]</scope>
    <source>
        <strain evidence="3">JCM 17459</strain>
    </source>
</reference>
<feature type="region of interest" description="Disordered" evidence="1">
    <location>
        <begin position="1"/>
        <end position="20"/>
    </location>
</feature>
<evidence type="ECO:0000256" key="1">
    <source>
        <dbReference type="SAM" id="MobiDB-lite"/>
    </source>
</evidence>
<protein>
    <recommendedName>
        <fullName evidence="4">DUF4439 domain-containing protein</fullName>
    </recommendedName>
</protein>